<evidence type="ECO:0000259" key="2">
    <source>
        <dbReference type="Pfam" id="PF13476"/>
    </source>
</evidence>
<organism evidence="3 4">
    <name type="scientific">Thalassotalea nanhaiensis</name>
    <dbReference type="NCBI Taxonomy" id="3065648"/>
    <lineage>
        <taxon>Bacteria</taxon>
        <taxon>Pseudomonadati</taxon>
        <taxon>Pseudomonadota</taxon>
        <taxon>Gammaproteobacteria</taxon>
        <taxon>Alteromonadales</taxon>
        <taxon>Colwelliaceae</taxon>
        <taxon>Thalassotalea</taxon>
    </lineage>
</organism>
<dbReference type="InterPro" id="IPR027417">
    <property type="entry name" value="P-loop_NTPase"/>
</dbReference>
<dbReference type="SUPFAM" id="SSF52540">
    <property type="entry name" value="P-loop containing nucleoside triphosphate hydrolases"/>
    <property type="match status" value="1"/>
</dbReference>
<dbReference type="RefSeq" id="WP_348389202.1">
    <property type="nucleotide sequence ID" value="NZ_CP134146.1"/>
</dbReference>
<dbReference type="PANTHER" id="PTHR32114">
    <property type="entry name" value="ABC TRANSPORTER ABCH.3"/>
    <property type="match status" value="1"/>
</dbReference>
<feature type="domain" description="Rad50/SbcC-type AAA" evidence="2">
    <location>
        <begin position="5"/>
        <end position="218"/>
    </location>
</feature>
<evidence type="ECO:0000256" key="1">
    <source>
        <dbReference type="SAM" id="Coils"/>
    </source>
</evidence>
<reference evidence="4" key="1">
    <citation type="submission" date="2023-09" db="EMBL/GenBank/DDBJ databases">
        <authorList>
            <person name="Li S."/>
            <person name="Li X."/>
            <person name="Zhang C."/>
            <person name="Zhao Z."/>
        </authorList>
    </citation>
    <scope>NUCLEOTIDE SEQUENCE [LARGE SCALE GENOMIC DNA]</scope>
    <source>
        <strain evidence="4">SQ345</strain>
    </source>
</reference>
<dbReference type="PANTHER" id="PTHR32114:SF2">
    <property type="entry name" value="ABC TRANSPORTER ABCH.3"/>
    <property type="match status" value="1"/>
</dbReference>
<feature type="coiled-coil region" evidence="1">
    <location>
        <begin position="449"/>
        <end position="483"/>
    </location>
</feature>
<dbReference type="Gene3D" id="3.40.50.300">
    <property type="entry name" value="P-loop containing nucleotide triphosphate hydrolases"/>
    <property type="match status" value="2"/>
</dbReference>
<dbReference type="EMBL" id="CP134146">
    <property type="protein sequence ID" value="WNC70061.1"/>
    <property type="molecule type" value="Genomic_DNA"/>
</dbReference>
<keyword evidence="1" id="KW-0175">Coiled coil</keyword>
<name>A0ABY9TMU4_9GAMM</name>
<protein>
    <submittedName>
        <fullName evidence="3">SMC family ATPase</fullName>
    </submittedName>
</protein>
<feature type="coiled-coil region" evidence="1">
    <location>
        <begin position="665"/>
        <end position="699"/>
    </location>
</feature>
<feature type="coiled-coil region" evidence="1">
    <location>
        <begin position="789"/>
        <end position="823"/>
    </location>
</feature>
<feature type="coiled-coil region" evidence="1">
    <location>
        <begin position="556"/>
        <end position="622"/>
    </location>
</feature>
<dbReference type="Proteomes" id="UP001248581">
    <property type="component" value="Chromosome"/>
</dbReference>
<accession>A0ABY9TMU4</accession>
<dbReference type="Pfam" id="PF13476">
    <property type="entry name" value="AAA_23"/>
    <property type="match status" value="1"/>
</dbReference>
<evidence type="ECO:0000313" key="4">
    <source>
        <dbReference type="Proteomes" id="UP001248581"/>
    </source>
</evidence>
<sequence>MKLHKLNIQAFGPFAQTEKIDFSDLGDNPLFLIDGPTGAGKSSILHAVCYALYGETTDEDRKDMGVRSDNAADETLTELTLEFSIRGQHYRITRIPTQQRKAKRGDGFTEQKSQAHLVKILDDGEEQTVVTKKVKDANEQIKVIVGLSAQQFRQVMVLPQGKFRELLLANSTDRQAILSTLFQTEIYQRIEQLLKTKAGNIEREYARFKEQITEALNEVFVDGKENLIAAVLDSKLKQDKLNQTKLSVEKQRQLSHNQVESAQAIATLFTNKKLKQQGLAQHVQQQNLVEQKREQLTLAKQALLIAPEFNALQQGQVDLQNNDSQYQLALQSQQQLVVGLEQATKHLAVTTEQHQQRDSFVNQGNTLQGYKQTLSGLNQLQQQSKQCQTQEQLAITEQAELKRQFNQFTERSENGLKLIHDLHQELQGKAQMVRVQQTLRQQTNCLTTLQTIEQNRAKLLEKITQLEKSFNQVKQQYEQATHNANHVEMLWHSNQAAILAQTLQADTPCPVCGAIEHPQPATSTEQMSKATKEHVDIARKEQNKLLHAQSEADKVFSGAKQELTQLEQQKQNLVAELGEDFNKTLVQLNDELNGLSKQIVELETKENNLPKWQQAQQEMQKQLAPISQKIAELELNLPALQANSVAAKTKLQTAEQALPEQYRSAQELETAINNNNNQIETLDTNLRNAQHQHQKASNDSSAINATIEQISANKTTLTARVEKLSLSWQQSLNDSVFESVTAFQQAIISNELLEKLAGQIKHYDQSLQGFQSELSVLDEQLKGKVEPDLEQLNANLIEQQRLYKQAEDNWALAQNQHSKLQDTLTKITRIEAEQEDNKKQFEVIGTLASAASGKGNVKVSLERFVLGDLLDSVLAIASKRLHIMSKGQYRLVRQDEGTQKRNVTAGLDLAIDDAYTGKTRPVATLSGGESFMASLSLALGLSDVVQQRSGGIQLDTLFIDEGFGSLDQESLQLAIQTLIDLQATGRTIGIISHVSELKEQMALRIDVQSSRAGSSITTIGV</sequence>
<proteinExistence type="predicted"/>
<evidence type="ECO:0000313" key="3">
    <source>
        <dbReference type="EMBL" id="WNC70061.1"/>
    </source>
</evidence>
<dbReference type="Pfam" id="PF13558">
    <property type="entry name" value="SbcC_Walker_B"/>
    <property type="match status" value="1"/>
</dbReference>
<keyword evidence="4" id="KW-1185">Reference proteome</keyword>
<gene>
    <name evidence="3" type="ORF">RI845_07965</name>
</gene>
<dbReference type="InterPro" id="IPR038729">
    <property type="entry name" value="Rad50/SbcC_AAA"/>
</dbReference>